<organism evidence="1">
    <name type="scientific">Anguilla anguilla</name>
    <name type="common">European freshwater eel</name>
    <name type="synonym">Muraena anguilla</name>
    <dbReference type="NCBI Taxonomy" id="7936"/>
    <lineage>
        <taxon>Eukaryota</taxon>
        <taxon>Metazoa</taxon>
        <taxon>Chordata</taxon>
        <taxon>Craniata</taxon>
        <taxon>Vertebrata</taxon>
        <taxon>Euteleostomi</taxon>
        <taxon>Actinopterygii</taxon>
        <taxon>Neopterygii</taxon>
        <taxon>Teleostei</taxon>
        <taxon>Anguilliformes</taxon>
        <taxon>Anguillidae</taxon>
        <taxon>Anguilla</taxon>
    </lineage>
</organism>
<dbReference type="EMBL" id="GBXM01093599">
    <property type="protein sequence ID" value="JAH14978.1"/>
    <property type="molecule type" value="Transcribed_RNA"/>
</dbReference>
<evidence type="ECO:0000313" key="1">
    <source>
        <dbReference type="EMBL" id="JAH14978.1"/>
    </source>
</evidence>
<accession>A0A0E9QFU2</accession>
<reference evidence="1" key="1">
    <citation type="submission" date="2014-11" db="EMBL/GenBank/DDBJ databases">
        <authorList>
            <person name="Amaro Gonzalez C."/>
        </authorList>
    </citation>
    <scope>NUCLEOTIDE SEQUENCE</scope>
</reference>
<name>A0A0E9QFU2_ANGAN</name>
<reference evidence="1" key="2">
    <citation type="journal article" date="2015" name="Fish Shellfish Immunol.">
        <title>Early steps in the European eel (Anguilla anguilla)-Vibrio vulnificus interaction in the gills: Role of the RtxA13 toxin.</title>
        <authorList>
            <person name="Callol A."/>
            <person name="Pajuelo D."/>
            <person name="Ebbesson L."/>
            <person name="Teles M."/>
            <person name="MacKenzie S."/>
            <person name="Amaro C."/>
        </authorList>
    </citation>
    <scope>NUCLEOTIDE SEQUENCE</scope>
</reference>
<protein>
    <submittedName>
        <fullName evidence="1">Uncharacterized protein</fullName>
    </submittedName>
</protein>
<proteinExistence type="predicted"/>
<sequence>MYRGCRGDSILCQSAQSTAQRAVLVDLVQEWLLLARLYNLQMLVTICLGVGRRVSV</sequence>
<dbReference type="AlphaFoldDB" id="A0A0E9QFU2"/>